<keyword evidence="1" id="KW-1133">Transmembrane helix</keyword>
<name>A0ABR9V256_9CHRO</name>
<reference evidence="2 3" key="1">
    <citation type="submission" date="2020-10" db="EMBL/GenBank/DDBJ databases">
        <authorList>
            <person name="Castelo-Branco R."/>
            <person name="Eusebio N."/>
            <person name="Adriana R."/>
            <person name="Vieira A."/>
            <person name="Brugerolle De Fraissinette N."/>
            <person name="Rezende De Castro R."/>
            <person name="Schneider M.P."/>
            <person name="Vasconcelos V."/>
            <person name="Leao P.N."/>
        </authorList>
    </citation>
    <scope>NUCLEOTIDE SEQUENCE [LARGE SCALE GENOMIC DNA]</scope>
    <source>
        <strain evidence="2 3">LEGE 03274</strain>
    </source>
</reference>
<keyword evidence="1" id="KW-0472">Membrane</keyword>
<gene>
    <name evidence="2" type="ORF">IQ215_04540</name>
</gene>
<evidence type="ECO:0000313" key="2">
    <source>
        <dbReference type="EMBL" id="MBE9221960.1"/>
    </source>
</evidence>
<accession>A0ABR9V256</accession>
<evidence type="ECO:0000313" key="3">
    <source>
        <dbReference type="Proteomes" id="UP000654604"/>
    </source>
</evidence>
<keyword evidence="1" id="KW-0812">Transmembrane</keyword>
<dbReference type="RefSeq" id="WP_193800120.1">
    <property type="nucleotide sequence ID" value="NZ_JADEWC010000006.1"/>
</dbReference>
<keyword evidence="3" id="KW-1185">Reference proteome</keyword>
<dbReference type="Proteomes" id="UP000654604">
    <property type="component" value="Unassembled WGS sequence"/>
</dbReference>
<proteinExistence type="predicted"/>
<evidence type="ECO:0000256" key="1">
    <source>
        <dbReference type="SAM" id="Phobius"/>
    </source>
</evidence>
<comment type="caution">
    <text evidence="2">The sequence shown here is derived from an EMBL/GenBank/DDBJ whole genome shotgun (WGS) entry which is preliminary data.</text>
</comment>
<feature type="transmembrane region" description="Helical" evidence="1">
    <location>
        <begin position="73"/>
        <end position="94"/>
    </location>
</feature>
<dbReference type="EMBL" id="JADEWC010000006">
    <property type="protein sequence ID" value="MBE9221960.1"/>
    <property type="molecule type" value="Genomic_DNA"/>
</dbReference>
<sequence length="150" mass="17491">MLPTLFGRWQTRLFLLATVGMVSSFPFYLGLGGHGGDLVYFFVLLYVAIFGILWDLLYDYLQRFLWDHDWPGILQLGAGIVEGLFLFFLIKVVGLPWIDGDSFDGLIFLIHYGLVWLSNYICAWVIMRLLFTSWRFRGGEWFGKWPYKNG</sequence>
<protein>
    <submittedName>
        <fullName evidence="2">Uncharacterized protein</fullName>
    </submittedName>
</protein>
<feature type="transmembrane region" description="Helical" evidence="1">
    <location>
        <begin position="38"/>
        <end position="61"/>
    </location>
</feature>
<feature type="transmembrane region" description="Helical" evidence="1">
    <location>
        <begin position="12"/>
        <end position="32"/>
    </location>
</feature>
<feature type="transmembrane region" description="Helical" evidence="1">
    <location>
        <begin position="106"/>
        <end position="127"/>
    </location>
</feature>
<organism evidence="2 3">
    <name type="scientific">Cyanobacterium stanieri LEGE 03274</name>
    <dbReference type="NCBI Taxonomy" id="1828756"/>
    <lineage>
        <taxon>Bacteria</taxon>
        <taxon>Bacillati</taxon>
        <taxon>Cyanobacteriota</taxon>
        <taxon>Cyanophyceae</taxon>
        <taxon>Oscillatoriophycideae</taxon>
        <taxon>Chroococcales</taxon>
        <taxon>Geminocystaceae</taxon>
        <taxon>Cyanobacterium</taxon>
    </lineage>
</organism>